<dbReference type="AlphaFoldDB" id="A0A382DBA4"/>
<organism evidence="1">
    <name type="scientific">marine metagenome</name>
    <dbReference type="NCBI Taxonomy" id="408172"/>
    <lineage>
        <taxon>unclassified sequences</taxon>
        <taxon>metagenomes</taxon>
        <taxon>ecological metagenomes</taxon>
    </lineage>
</organism>
<sequence length="177" mass="19414">MESDNGPLGGAKMKRILSFAIAGAVCAGLFATPTVAEEKKAEVKKEEKVKVSSAFLNRWKNIKKVAKNRAHETQQTRTVAGVRGAEAEDVVLDQLYYKGGVRHPSRVDLKNAITQLQESINADPEAATVAEQKYFIAQCQAQLGEKTDAKSTYTDIVENHADSDFAAQAKEELKKFE</sequence>
<name>A0A382DBA4_9ZZZZ</name>
<gene>
    <name evidence="1" type="ORF">METZ01_LOCUS188574</name>
</gene>
<evidence type="ECO:0000313" key="1">
    <source>
        <dbReference type="EMBL" id="SVB35720.1"/>
    </source>
</evidence>
<evidence type="ECO:0008006" key="2">
    <source>
        <dbReference type="Google" id="ProtNLM"/>
    </source>
</evidence>
<dbReference type="EMBL" id="UINC01038552">
    <property type="protein sequence ID" value="SVB35720.1"/>
    <property type="molecule type" value="Genomic_DNA"/>
</dbReference>
<accession>A0A382DBA4</accession>
<dbReference type="InterPro" id="IPR011990">
    <property type="entry name" value="TPR-like_helical_dom_sf"/>
</dbReference>
<dbReference type="Gene3D" id="1.25.40.10">
    <property type="entry name" value="Tetratricopeptide repeat domain"/>
    <property type="match status" value="1"/>
</dbReference>
<proteinExistence type="predicted"/>
<protein>
    <recommendedName>
        <fullName evidence="2">Outer membrane lipoprotein BamD-like domain-containing protein</fullName>
    </recommendedName>
</protein>
<reference evidence="1" key="1">
    <citation type="submission" date="2018-05" db="EMBL/GenBank/DDBJ databases">
        <authorList>
            <person name="Lanie J.A."/>
            <person name="Ng W.-L."/>
            <person name="Kazmierczak K.M."/>
            <person name="Andrzejewski T.M."/>
            <person name="Davidsen T.M."/>
            <person name="Wayne K.J."/>
            <person name="Tettelin H."/>
            <person name="Glass J.I."/>
            <person name="Rusch D."/>
            <person name="Podicherti R."/>
            <person name="Tsui H.-C.T."/>
            <person name="Winkler M.E."/>
        </authorList>
    </citation>
    <scope>NUCLEOTIDE SEQUENCE</scope>
</reference>